<evidence type="ECO:0000256" key="6">
    <source>
        <dbReference type="ARBA" id="ARBA00023033"/>
    </source>
</evidence>
<dbReference type="PRINTS" id="PR00465">
    <property type="entry name" value="EP450IV"/>
</dbReference>
<proteinExistence type="inferred from homology"/>
<dbReference type="SUPFAM" id="SSF48264">
    <property type="entry name" value="Cytochrome P450"/>
    <property type="match status" value="1"/>
</dbReference>
<evidence type="ECO:0000256" key="4">
    <source>
        <dbReference type="ARBA" id="ARBA00023002"/>
    </source>
</evidence>
<dbReference type="PANTHER" id="PTHR46206:SF7">
    <property type="entry name" value="P450, PUTATIVE (EUROFUNG)-RELATED"/>
    <property type="match status" value="1"/>
</dbReference>
<evidence type="ECO:0000256" key="2">
    <source>
        <dbReference type="ARBA" id="ARBA00010617"/>
    </source>
</evidence>
<comment type="similarity">
    <text evidence="2 7">Belongs to the cytochrome P450 family.</text>
</comment>
<dbReference type="InterPro" id="IPR001128">
    <property type="entry name" value="Cyt_P450"/>
</dbReference>
<evidence type="ECO:0000256" key="7">
    <source>
        <dbReference type="RuleBase" id="RU000461"/>
    </source>
</evidence>
<dbReference type="CDD" id="cd11041">
    <property type="entry name" value="CYP503A1-like"/>
    <property type="match status" value="1"/>
</dbReference>
<evidence type="ECO:0008006" key="10">
    <source>
        <dbReference type="Google" id="ProtNLM"/>
    </source>
</evidence>
<keyword evidence="6 7" id="KW-0503">Monooxygenase</keyword>
<keyword evidence="4 7" id="KW-0560">Oxidoreductase</keyword>
<gene>
    <name evidence="8" type="ORF">FJTKL_15427</name>
</gene>
<organism evidence="8 9">
    <name type="scientific">Diaporthe vaccinii</name>
    <dbReference type="NCBI Taxonomy" id="105482"/>
    <lineage>
        <taxon>Eukaryota</taxon>
        <taxon>Fungi</taxon>
        <taxon>Dikarya</taxon>
        <taxon>Ascomycota</taxon>
        <taxon>Pezizomycotina</taxon>
        <taxon>Sordariomycetes</taxon>
        <taxon>Sordariomycetidae</taxon>
        <taxon>Diaporthales</taxon>
        <taxon>Diaporthaceae</taxon>
        <taxon>Diaporthe</taxon>
        <taxon>Diaporthe eres species complex</taxon>
    </lineage>
</organism>
<dbReference type="InterPro" id="IPR002403">
    <property type="entry name" value="Cyt_P450_E_grp-IV"/>
</dbReference>
<keyword evidence="7" id="KW-0349">Heme</keyword>
<evidence type="ECO:0000313" key="9">
    <source>
        <dbReference type="Proteomes" id="UP001600888"/>
    </source>
</evidence>
<keyword evidence="9" id="KW-1185">Reference proteome</keyword>
<comment type="caution">
    <text evidence="8">The sequence shown here is derived from an EMBL/GenBank/DDBJ whole genome shotgun (WGS) entry which is preliminary data.</text>
</comment>
<sequence length="509" mass="57282">MSPAMSPIMLLTAALSVGWLVWSLWYKVSPARRLPGIPLVEFDGDNSRERYTSDAASLVGKGYDTHTRHGRPFCIRDFLNPDRPRVFLPVKYIEELRNAPQEKLSLPSVLNYTSTMSKVGGPEITVEIQTSSRGDLNRALNKLIEPMQTLCFGAAEREMPACPDWSSIVLYPIILELFSRMSARVMVGPDLCDAWPAISMRYITRVLAAQGAIRKRYWPSLYWTAYYLNPEVALVNEARREAAALVRPVLEARQATHASLGAAAERHDDFIQWIMDSYRAGGKTVTPDETVQNIFIVMFASMHGTSFVALQSLFSLLGTPGALAEIREEVNRVSKQELGDSPVWTRHALGELRMLDSFMKETLRMKPFQEATVQRYAMTGYTFKDGLHVPAGTVVSFPNLRYNLDPDLVPEADTFDGKRWLRRRAGFDSSKFQFASTAEDSFDWGGGLHACPGRFMAEVTIKLILIYLVTKYDMKLQEGGPNRPVEARRFMDLTPDTSMPILIRECGLS</sequence>
<evidence type="ECO:0000256" key="3">
    <source>
        <dbReference type="ARBA" id="ARBA00022723"/>
    </source>
</evidence>
<evidence type="ECO:0000256" key="5">
    <source>
        <dbReference type="ARBA" id="ARBA00023004"/>
    </source>
</evidence>
<dbReference type="Proteomes" id="UP001600888">
    <property type="component" value="Unassembled WGS sequence"/>
</dbReference>
<evidence type="ECO:0000313" key="8">
    <source>
        <dbReference type="EMBL" id="KAL2277510.1"/>
    </source>
</evidence>
<dbReference type="InterPro" id="IPR036396">
    <property type="entry name" value="Cyt_P450_sf"/>
</dbReference>
<dbReference type="EMBL" id="JBAWTH010000099">
    <property type="protein sequence ID" value="KAL2277510.1"/>
    <property type="molecule type" value="Genomic_DNA"/>
</dbReference>
<dbReference type="Gene3D" id="1.10.630.10">
    <property type="entry name" value="Cytochrome P450"/>
    <property type="match status" value="1"/>
</dbReference>
<dbReference type="PROSITE" id="PS00086">
    <property type="entry name" value="CYTOCHROME_P450"/>
    <property type="match status" value="1"/>
</dbReference>
<dbReference type="PANTHER" id="PTHR46206">
    <property type="entry name" value="CYTOCHROME P450"/>
    <property type="match status" value="1"/>
</dbReference>
<accession>A0ABR4E531</accession>
<keyword evidence="5 7" id="KW-0408">Iron</keyword>
<keyword evidence="3 7" id="KW-0479">Metal-binding</keyword>
<reference evidence="8 9" key="1">
    <citation type="submission" date="2024-03" db="EMBL/GenBank/DDBJ databases">
        <title>A high-quality draft genome sequence of Diaporthe vaccinii, a causative agent of upright dieback and viscid rot disease in cranberry plants.</title>
        <authorList>
            <person name="Sarrasin M."/>
            <person name="Lang B.F."/>
            <person name="Burger G."/>
        </authorList>
    </citation>
    <scope>NUCLEOTIDE SEQUENCE [LARGE SCALE GENOMIC DNA]</scope>
    <source>
        <strain evidence="8 9">IS7</strain>
    </source>
</reference>
<comment type="cofactor">
    <cofactor evidence="1">
        <name>heme</name>
        <dbReference type="ChEBI" id="CHEBI:30413"/>
    </cofactor>
</comment>
<dbReference type="InterPro" id="IPR017972">
    <property type="entry name" value="Cyt_P450_CS"/>
</dbReference>
<name>A0ABR4E531_9PEZI</name>
<dbReference type="Pfam" id="PF00067">
    <property type="entry name" value="p450"/>
    <property type="match status" value="1"/>
</dbReference>
<protein>
    <recommendedName>
        <fullName evidence="10">Cytochrome P450</fullName>
    </recommendedName>
</protein>
<evidence type="ECO:0000256" key="1">
    <source>
        <dbReference type="ARBA" id="ARBA00001971"/>
    </source>
</evidence>